<dbReference type="OMA" id="HENCFID"/>
<evidence type="ECO:0000313" key="2">
    <source>
        <dbReference type="Proteomes" id="UP000219338"/>
    </source>
</evidence>
<proteinExistence type="predicted"/>
<dbReference type="EMBL" id="FUEG01000010">
    <property type="protein sequence ID" value="SJL09372.1"/>
    <property type="molecule type" value="Genomic_DNA"/>
</dbReference>
<reference evidence="2" key="1">
    <citation type="journal article" date="2017" name="Nat. Ecol. Evol.">
        <title>Genome expansion and lineage-specific genetic innovations in the forest pathogenic fungi Armillaria.</title>
        <authorList>
            <person name="Sipos G."/>
            <person name="Prasanna A.N."/>
            <person name="Walter M.C."/>
            <person name="O'Connor E."/>
            <person name="Balint B."/>
            <person name="Krizsan K."/>
            <person name="Kiss B."/>
            <person name="Hess J."/>
            <person name="Varga T."/>
            <person name="Slot J."/>
            <person name="Riley R."/>
            <person name="Boka B."/>
            <person name="Rigling D."/>
            <person name="Barry K."/>
            <person name="Lee J."/>
            <person name="Mihaltcheva S."/>
            <person name="LaButti K."/>
            <person name="Lipzen A."/>
            <person name="Waldron R."/>
            <person name="Moloney N.M."/>
            <person name="Sperisen C."/>
            <person name="Kredics L."/>
            <person name="Vagvoelgyi C."/>
            <person name="Patrignani A."/>
            <person name="Fitzpatrick D."/>
            <person name="Nagy I."/>
            <person name="Doyle S."/>
            <person name="Anderson J.B."/>
            <person name="Grigoriev I.V."/>
            <person name="Gueldener U."/>
            <person name="Muensterkoetter M."/>
            <person name="Nagy L.G."/>
        </authorList>
    </citation>
    <scope>NUCLEOTIDE SEQUENCE [LARGE SCALE GENOMIC DNA]</scope>
    <source>
        <strain evidence="2">C18/9</strain>
    </source>
</reference>
<organism evidence="1 2">
    <name type="scientific">Armillaria ostoyae</name>
    <name type="common">Armillaria root rot fungus</name>
    <dbReference type="NCBI Taxonomy" id="47428"/>
    <lineage>
        <taxon>Eukaryota</taxon>
        <taxon>Fungi</taxon>
        <taxon>Dikarya</taxon>
        <taxon>Basidiomycota</taxon>
        <taxon>Agaricomycotina</taxon>
        <taxon>Agaricomycetes</taxon>
        <taxon>Agaricomycetidae</taxon>
        <taxon>Agaricales</taxon>
        <taxon>Marasmiineae</taxon>
        <taxon>Physalacriaceae</taxon>
        <taxon>Armillaria</taxon>
    </lineage>
</organism>
<evidence type="ECO:0000313" key="1">
    <source>
        <dbReference type="EMBL" id="SJL09372.1"/>
    </source>
</evidence>
<keyword evidence="2" id="KW-1185">Reference proteome</keyword>
<accession>A0A284RKT9</accession>
<dbReference type="OrthoDB" id="2607755at2759"/>
<protein>
    <submittedName>
        <fullName evidence="1">Uncharacterized protein</fullName>
    </submittedName>
</protein>
<sequence length="377" mass="43058">MRCPVGFLSFQFSLQEYVKEMEQIASALPTASVVFPYGLFRITPLLSRHPTIGNLTLRVIPDDAFLAPGSLPELKDFNSTVECLSQLLSSPYSMPQLQSNVALHDTIATLDVPLSGLNVSEEQDSVLFEVRYHEVVIASTNGFNKFLDHHVPRVSATETFEILNIILHAIHRISCFQFRHSIDTLMVAVGLFPKYGLEPKKFVSPSSPLFNDIRYKMPLSPLKYRVYNSASTMDLVWNNWTKISTEKPAYATDNDDDEKDHMHRVLRRGHANALFIRPRIRYLADHEQRNLFLQTIRTGPTKGLSVPFNKAYLLPGRSKTEFMIRVDGKPTRWYTPLHENCFIDEKKMSPQEARATITSTWGSKRVSQEIANPFLKR</sequence>
<name>A0A284RKT9_ARMOS</name>
<dbReference type="Proteomes" id="UP000219338">
    <property type="component" value="Unassembled WGS sequence"/>
</dbReference>
<gene>
    <name evidence="1" type="ORF">ARMOST_12750</name>
</gene>
<dbReference type="AlphaFoldDB" id="A0A284RKT9"/>